<dbReference type="EMBL" id="CAQQ02381931">
    <property type="status" value="NOT_ANNOTATED_CDS"/>
    <property type="molecule type" value="Genomic_DNA"/>
</dbReference>
<dbReference type="HOGENOM" id="CLU_1929958_0_0_1"/>
<reference evidence="2" key="1">
    <citation type="submission" date="2013-02" db="EMBL/GenBank/DDBJ databases">
        <authorList>
            <person name="Hughes D."/>
        </authorList>
    </citation>
    <scope>NUCLEOTIDE SEQUENCE</scope>
    <source>
        <strain>Durham</strain>
        <strain evidence="2">NC isolate 2 -- Noor lab</strain>
    </source>
</reference>
<sequence>MMRNQARNSISGKITPIGSACKDINGNGRSFSVNCLMAISKTSKNRFHFVSQNNGEMPPPSRTKVNRAIQRLKKKKSAGSDGILPAKLLKAAGATFNDVFHIKLSSIWISEKMSEEWNVSIIYPVHKKDKQ</sequence>
<dbReference type="STRING" id="36166.T1GZ36"/>
<dbReference type="EMBL" id="CAQQ02381932">
    <property type="status" value="NOT_ANNOTATED_CDS"/>
    <property type="molecule type" value="Genomic_DNA"/>
</dbReference>
<dbReference type="AlphaFoldDB" id="T1GZ36"/>
<dbReference type="Proteomes" id="UP000015102">
    <property type="component" value="Unassembled WGS sequence"/>
</dbReference>
<accession>T1GZ36</accession>
<reference evidence="1" key="2">
    <citation type="submission" date="2015-06" db="UniProtKB">
        <authorList>
            <consortium name="EnsemblMetazoa"/>
        </authorList>
    </citation>
    <scope>IDENTIFICATION</scope>
</reference>
<keyword evidence="2" id="KW-1185">Reference proteome</keyword>
<evidence type="ECO:0000313" key="2">
    <source>
        <dbReference type="Proteomes" id="UP000015102"/>
    </source>
</evidence>
<name>T1GZ36_MEGSC</name>
<proteinExistence type="predicted"/>
<organism evidence="1 2">
    <name type="scientific">Megaselia scalaris</name>
    <name type="common">Humpbacked fly</name>
    <name type="synonym">Phora scalaris</name>
    <dbReference type="NCBI Taxonomy" id="36166"/>
    <lineage>
        <taxon>Eukaryota</taxon>
        <taxon>Metazoa</taxon>
        <taxon>Ecdysozoa</taxon>
        <taxon>Arthropoda</taxon>
        <taxon>Hexapoda</taxon>
        <taxon>Insecta</taxon>
        <taxon>Pterygota</taxon>
        <taxon>Neoptera</taxon>
        <taxon>Endopterygota</taxon>
        <taxon>Diptera</taxon>
        <taxon>Brachycera</taxon>
        <taxon>Muscomorpha</taxon>
        <taxon>Platypezoidea</taxon>
        <taxon>Phoridae</taxon>
        <taxon>Megaseliini</taxon>
        <taxon>Megaselia</taxon>
    </lineage>
</organism>
<dbReference type="EnsemblMetazoa" id="MESCA009128-RA">
    <property type="protein sequence ID" value="MESCA009128-PA"/>
    <property type="gene ID" value="MESCA009128"/>
</dbReference>
<evidence type="ECO:0008006" key="3">
    <source>
        <dbReference type="Google" id="ProtNLM"/>
    </source>
</evidence>
<protein>
    <recommendedName>
        <fullName evidence="3">Reverse transcriptase domain-containing protein</fullName>
    </recommendedName>
</protein>
<evidence type="ECO:0000313" key="1">
    <source>
        <dbReference type="EnsemblMetazoa" id="MESCA009128-PA"/>
    </source>
</evidence>